<evidence type="ECO:0000313" key="9">
    <source>
        <dbReference type="EMBL" id="KXB30123.1"/>
    </source>
</evidence>
<dbReference type="PANTHER" id="PTHR11228:SF7">
    <property type="entry name" value="PQQA PEPTIDE CYCLASE"/>
    <property type="match status" value="1"/>
</dbReference>
<dbReference type="InterPro" id="IPR013785">
    <property type="entry name" value="Aldolase_TIM"/>
</dbReference>
<comment type="cofactor">
    <cofactor evidence="1">
        <name>[4Fe-4S] cluster</name>
        <dbReference type="ChEBI" id="CHEBI:49883"/>
    </cofactor>
</comment>
<keyword evidence="5" id="KW-0560">Oxidoreductase</keyword>
<evidence type="ECO:0000256" key="6">
    <source>
        <dbReference type="ARBA" id="ARBA00023004"/>
    </source>
</evidence>
<dbReference type="SUPFAM" id="SSF102114">
    <property type="entry name" value="Radical SAM enzymes"/>
    <property type="match status" value="1"/>
</dbReference>
<dbReference type="GO" id="GO:0046872">
    <property type="term" value="F:metal ion binding"/>
    <property type="evidence" value="ECO:0007669"/>
    <property type="project" value="UniProtKB-KW"/>
</dbReference>
<dbReference type="Gene3D" id="3.20.20.70">
    <property type="entry name" value="Aldolase class I"/>
    <property type="match status" value="1"/>
</dbReference>
<keyword evidence="6" id="KW-0408">Iron</keyword>
<evidence type="ECO:0000256" key="4">
    <source>
        <dbReference type="ARBA" id="ARBA00022723"/>
    </source>
</evidence>
<dbReference type="Pfam" id="PF04055">
    <property type="entry name" value="Radical_SAM"/>
    <property type="match status" value="1"/>
</dbReference>
<dbReference type="PROSITE" id="PS01305">
    <property type="entry name" value="MOAA_NIFB_PQQE"/>
    <property type="match status" value="1"/>
</dbReference>
<dbReference type="STRING" id="281362.AT959_12165"/>
<gene>
    <name evidence="9" type="ORF">AT959_12165</name>
</gene>
<sequence length="489" mass="54644">MMKLAPQMFDMPHQNGWLDRIVETDKGVLVEGWAFRKDADGTSFPHVVITSDWEVVKAVEAGNVTREDVALAYPDFVFDQQVGFSIPVAKSSLGLRGVAGIQVFVLRPDGKVSELKKGFKRGLQVELTGRCNLRCPMCPSVIYSDFHKKELTESEIPGLIDFLQDRDFICLDGFGESLLAPSFELLLDSLPRASEVVFHTNGLLLDKKADKILRNAPPVTWVAVSLDSLDPEKYSRLRAGSSLEKVLANLRAFKQRREALGIAYPVIRLNLTLMKENYTELEDFIRASLEFDRVVECNWLYDVQHLAEGVDIEVAGQVFDYESNKLKHVANETNEHLRAAFALAESLGVQLIFNSYFNENLSDAPDEYGFSGAVKRTVSDCPHLQGDFMLQADGKVQNCVWQTSSLFNWREEGLVKIKQHPRIAKVKAMAIEGRIPHECSGAGCSYVRLRKSDEAHCHAEMIGGYSGDRVADKKKIKIKAAAAISSEIQ</sequence>
<dbReference type="Proteomes" id="UP000070186">
    <property type="component" value="Unassembled WGS sequence"/>
</dbReference>
<keyword evidence="3" id="KW-0949">S-adenosyl-L-methionine</keyword>
<dbReference type="SFLD" id="SFLDS00029">
    <property type="entry name" value="Radical_SAM"/>
    <property type="match status" value="1"/>
</dbReference>
<dbReference type="InterPro" id="IPR058240">
    <property type="entry name" value="rSAM_sf"/>
</dbReference>
<keyword evidence="10" id="KW-1185">Reference proteome</keyword>
<dbReference type="CDD" id="cd01335">
    <property type="entry name" value="Radical_SAM"/>
    <property type="match status" value="1"/>
</dbReference>
<evidence type="ECO:0000256" key="1">
    <source>
        <dbReference type="ARBA" id="ARBA00001966"/>
    </source>
</evidence>
<keyword evidence="4" id="KW-0479">Metal-binding</keyword>
<feature type="domain" description="Radical SAM core" evidence="8">
    <location>
        <begin position="117"/>
        <end position="332"/>
    </location>
</feature>
<evidence type="ECO:0000256" key="2">
    <source>
        <dbReference type="ARBA" id="ARBA00022485"/>
    </source>
</evidence>
<name>A0A133XGR2_9RHOO</name>
<comment type="caution">
    <text evidence="9">The sequence shown here is derived from an EMBL/GenBank/DDBJ whole genome shotgun (WGS) entry which is preliminary data.</text>
</comment>
<dbReference type="InterPro" id="IPR000385">
    <property type="entry name" value="MoaA_NifB_PqqE_Fe-S-bd_CS"/>
</dbReference>
<evidence type="ECO:0000259" key="8">
    <source>
        <dbReference type="PROSITE" id="PS51918"/>
    </source>
</evidence>
<keyword evidence="7" id="KW-0411">Iron-sulfur</keyword>
<evidence type="ECO:0000313" key="10">
    <source>
        <dbReference type="Proteomes" id="UP000070186"/>
    </source>
</evidence>
<protein>
    <recommendedName>
        <fullName evidence="8">Radical SAM core domain-containing protein</fullName>
    </recommendedName>
</protein>
<organism evidence="9 10">
    <name type="scientific">Dechloromonas denitrificans</name>
    <dbReference type="NCBI Taxonomy" id="281362"/>
    <lineage>
        <taxon>Bacteria</taxon>
        <taxon>Pseudomonadati</taxon>
        <taxon>Pseudomonadota</taxon>
        <taxon>Betaproteobacteria</taxon>
        <taxon>Rhodocyclales</taxon>
        <taxon>Azonexaceae</taxon>
        <taxon>Dechloromonas</taxon>
    </lineage>
</organism>
<evidence type="ECO:0000256" key="5">
    <source>
        <dbReference type="ARBA" id="ARBA00023002"/>
    </source>
</evidence>
<dbReference type="EMBL" id="LODL01000021">
    <property type="protein sequence ID" value="KXB30123.1"/>
    <property type="molecule type" value="Genomic_DNA"/>
</dbReference>
<dbReference type="PANTHER" id="PTHR11228">
    <property type="entry name" value="RADICAL SAM DOMAIN PROTEIN"/>
    <property type="match status" value="1"/>
</dbReference>
<evidence type="ECO:0000256" key="7">
    <source>
        <dbReference type="ARBA" id="ARBA00023014"/>
    </source>
</evidence>
<dbReference type="InterPro" id="IPR007197">
    <property type="entry name" value="rSAM"/>
</dbReference>
<evidence type="ECO:0000256" key="3">
    <source>
        <dbReference type="ARBA" id="ARBA00022691"/>
    </source>
</evidence>
<dbReference type="GO" id="GO:0051539">
    <property type="term" value="F:4 iron, 4 sulfur cluster binding"/>
    <property type="evidence" value="ECO:0007669"/>
    <property type="project" value="UniProtKB-KW"/>
</dbReference>
<dbReference type="RefSeq" id="WP_066883437.1">
    <property type="nucleotide sequence ID" value="NZ_LODL01000021.1"/>
</dbReference>
<dbReference type="AlphaFoldDB" id="A0A133XGR2"/>
<keyword evidence="2" id="KW-0004">4Fe-4S</keyword>
<dbReference type="GO" id="GO:0016491">
    <property type="term" value="F:oxidoreductase activity"/>
    <property type="evidence" value="ECO:0007669"/>
    <property type="project" value="UniProtKB-KW"/>
</dbReference>
<proteinExistence type="predicted"/>
<accession>A0A133XGR2</accession>
<reference evidence="9 10" key="1">
    <citation type="submission" date="2015-12" db="EMBL/GenBank/DDBJ databases">
        <title>Nitrous oxide reduction kinetics distinguish bacteria harboring typical versus atypical NosZ.</title>
        <authorList>
            <person name="Yoon S."/>
            <person name="Nissen S."/>
            <person name="Park D."/>
            <person name="Sanford R.A."/>
            <person name="Loeffler F.E."/>
        </authorList>
    </citation>
    <scope>NUCLEOTIDE SEQUENCE [LARGE SCALE GENOMIC DNA]</scope>
    <source>
        <strain evidence="9 10">ATCC BAA-841</strain>
    </source>
</reference>
<dbReference type="InterPro" id="IPR050377">
    <property type="entry name" value="Radical_SAM_PqqE_MftC-like"/>
</dbReference>
<dbReference type="PROSITE" id="PS51918">
    <property type="entry name" value="RADICAL_SAM"/>
    <property type="match status" value="1"/>
</dbReference>
<dbReference type="SFLD" id="SFLDG01067">
    <property type="entry name" value="SPASM/twitch_domain_containing"/>
    <property type="match status" value="1"/>
</dbReference>